<dbReference type="STRING" id="1509407.A0A0L1IWQ4"/>
<sequence length="269" mass="30001">MGQTASVPKPGTQIQVIGAGLPRTGTTSFSIALAILLDGPVYHCGTQLNRGPPSELKSWVRILRAWLAGDRHTVLSTLRSCLAGYAAVTDAPSCNLVPELLELYPDAKVVCTVRDPVAWEKSMEHVHSAAAAWFLKALLFPLPGMRHFVDFTWLLRRLWSRLYLDNRPLSSVNEVAATLPRREVYARHLVWLQENVPADRLVFFDVREGWEPLCKALGKDVPKDIPFPHENDSAGIERTARYHIRRALIRWAAILAVVGIVLVGFARLS</sequence>
<name>A0A0L1IWQ4_ASPN3</name>
<keyword evidence="1" id="KW-0472">Membrane</keyword>
<proteinExistence type="predicted"/>
<dbReference type="RefSeq" id="XP_015404541.1">
    <property type="nucleotide sequence ID" value="XM_015553608.1"/>
</dbReference>
<keyword evidence="1" id="KW-0812">Transmembrane</keyword>
<dbReference type="OrthoDB" id="408152at2759"/>
<dbReference type="Gene3D" id="3.40.50.300">
    <property type="entry name" value="P-loop containing nucleotide triphosphate hydrolases"/>
    <property type="match status" value="1"/>
</dbReference>
<evidence type="ECO:0000313" key="2">
    <source>
        <dbReference type="EMBL" id="KNG83618.1"/>
    </source>
</evidence>
<gene>
    <name evidence="2" type="ORF">ANOM_008352</name>
</gene>
<keyword evidence="1" id="KW-1133">Transmembrane helix</keyword>
<dbReference type="InterPro" id="IPR027417">
    <property type="entry name" value="P-loop_NTPase"/>
</dbReference>
<dbReference type="PANTHER" id="PTHR36978">
    <property type="entry name" value="P-LOOP CONTAINING NUCLEOTIDE TRIPHOSPHATE HYDROLASE"/>
    <property type="match status" value="1"/>
</dbReference>
<feature type="transmembrane region" description="Helical" evidence="1">
    <location>
        <begin position="248"/>
        <end position="268"/>
    </location>
</feature>
<dbReference type="Proteomes" id="UP000037505">
    <property type="component" value="Unassembled WGS sequence"/>
</dbReference>
<reference evidence="2 3" key="1">
    <citation type="submission" date="2014-06" db="EMBL/GenBank/DDBJ databases">
        <title>The Genome of the Aflatoxigenic Filamentous Fungus Aspergillus nomius.</title>
        <authorList>
            <person name="Moore M.G."/>
            <person name="Shannon B.M."/>
            <person name="Brian M.M."/>
        </authorList>
    </citation>
    <scope>NUCLEOTIDE SEQUENCE [LARGE SCALE GENOMIC DNA]</scope>
    <source>
        <strain evidence="2 3">NRRL 13137</strain>
    </source>
</reference>
<organism evidence="2 3">
    <name type="scientific">Aspergillus nomiae NRRL (strain ATCC 15546 / NRRL 13137 / CBS 260.88 / M93)</name>
    <dbReference type="NCBI Taxonomy" id="1509407"/>
    <lineage>
        <taxon>Eukaryota</taxon>
        <taxon>Fungi</taxon>
        <taxon>Dikarya</taxon>
        <taxon>Ascomycota</taxon>
        <taxon>Pezizomycotina</taxon>
        <taxon>Eurotiomycetes</taxon>
        <taxon>Eurotiomycetidae</taxon>
        <taxon>Eurotiales</taxon>
        <taxon>Aspergillaceae</taxon>
        <taxon>Aspergillus</taxon>
        <taxon>Aspergillus subgen. Circumdati</taxon>
    </lineage>
</organism>
<accession>A0A0L1IWQ4</accession>
<dbReference type="PANTHER" id="PTHR36978:SF3">
    <property type="entry name" value="P-LOOP CONTAINING NUCLEOSIDE TRIPHOSPHATE HYDROLASE PROTEIN"/>
    <property type="match status" value="1"/>
</dbReference>
<evidence type="ECO:0000256" key="1">
    <source>
        <dbReference type="SAM" id="Phobius"/>
    </source>
</evidence>
<evidence type="ECO:0000313" key="3">
    <source>
        <dbReference type="Proteomes" id="UP000037505"/>
    </source>
</evidence>
<evidence type="ECO:0008006" key="4">
    <source>
        <dbReference type="Google" id="ProtNLM"/>
    </source>
</evidence>
<dbReference type="EMBL" id="JNOM01000257">
    <property type="protein sequence ID" value="KNG83618.1"/>
    <property type="molecule type" value="Genomic_DNA"/>
</dbReference>
<dbReference type="SUPFAM" id="SSF52540">
    <property type="entry name" value="P-loop containing nucleoside triphosphate hydrolases"/>
    <property type="match status" value="1"/>
</dbReference>
<keyword evidence="3" id="KW-1185">Reference proteome</keyword>
<dbReference type="InterPro" id="IPR040632">
    <property type="entry name" value="Sulfotransfer_4"/>
</dbReference>
<dbReference type="GeneID" id="26810156"/>
<protein>
    <recommendedName>
        <fullName evidence="4">NAD dependent epimerase/dehydratase</fullName>
    </recommendedName>
</protein>
<dbReference type="Pfam" id="PF17784">
    <property type="entry name" value="Sulfotransfer_4"/>
    <property type="match status" value="1"/>
</dbReference>
<dbReference type="AlphaFoldDB" id="A0A0L1IWQ4"/>
<comment type="caution">
    <text evidence="2">The sequence shown here is derived from an EMBL/GenBank/DDBJ whole genome shotgun (WGS) entry which is preliminary data.</text>
</comment>